<gene>
    <name evidence="2" type="ORF">SCLCIDRAFT_1218049</name>
</gene>
<dbReference type="FunCoup" id="A0A0C2ZBN5">
    <property type="interactions" value="106"/>
</dbReference>
<dbReference type="CDD" id="cd01838">
    <property type="entry name" value="Isoamyl_acetate_hydrolase_like"/>
    <property type="match status" value="1"/>
</dbReference>
<name>A0A0C2ZBN5_9AGAM</name>
<dbReference type="InterPro" id="IPR013830">
    <property type="entry name" value="SGNH_hydro"/>
</dbReference>
<evidence type="ECO:0000259" key="1">
    <source>
        <dbReference type="Pfam" id="PF13472"/>
    </source>
</evidence>
<proteinExistence type="predicted"/>
<sequence length="246" mass="27753">MAANVQDVIMLFGDSITQYGWGPGGLAQRLAENYVRKLDVLNRGLSGYQTQWAIPVLEQIFAMQHEQLHVPKVQLLTIWFGANDAAPPPSVQHVPKDEYTLNLKHLVSMIRSPTSPYYSPHTRIILITPPPVNSHQRSDRDFDITKSYAEAARETGSALHLPVADVWTEIWEASGKDEKALATYLHDGLHLSAAGYEIVYNSVMKIIVEKYPEIHYDNLQMVFPPWEEASKAQGDDAKLTKRKTFV</sequence>
<dbReference type="PANTHER" id="PTHR14209:SF19">
    <property type="entry name" value="ISOAMYL ACETATE-HYDROLYZING ESTERASE 1 HOMOLOG"/>
    <property type="match status" value="1"/>
</dbReference>
<dbReference type="AlphaFoldDB" id="A0A0C2ZBN5"/>
<organism evidence="2 3">
    <name type="scientific">Scleroderma citrinum Foug A</name>
    <dbReference type="NCBI Taxonomy" id="1036808"/>
    <lineage>
        <taxon>Eukaryota</taxon>
        <taxon>Fungi</taxon>
        <taxon>Dikarya</taxon>
        <taxon>Basidiomycota</taxon>
        <taxon>Agaricomycotina</taxon>
        <taxon>Agaricomycetes</taxon>
        <taxon>Agaricomycetidae</taxon>
        <taxon>Boletales</taxon>
        <taxon>Sclerodermatineae</taxon>
        <taxon>Sclerodermataceae</taxon>
        <taxon>Scleroderma</taxon>
    </lineage>
</organism>
<evidence type="ECO:0000313" key="3">
    <source>
        <dbReference type="Proteomes" id="UP000053989"/>
    </source>
</evidence>
<accession>A0A0C2ZBN5</accession>
<dbReference type="Gene3D" id="3.40.50.1110">
    <property type="entry name" value="SGNH hydrolase"/>
    <property type="match status" value="1"/>
</dbReference>
<dbReference type="InParanoid" id="A0A0C2ZBN5"/>
<evidence type="ECO:0000313" key="2">
    <source>
        <dbReference type="EMBL" id="KIM59238.1"/>
    </source>
</evidence>
<dbReference type="Pfam" id="PF13472">
    <property type="entry name" value="Lipase_GDSL_2"/>
    <property type="match status" value="1"/>
</dbReference>
<dbReference type="EMBL" id="KN822076">
    <property type="protein sequence ID" value="KIM59238.1"/>
    <property type="molecule type" value="Genomic_DNA"/>
</dbReference>
<dbReference type="PANTHER" id="PTHR14209">
    <property type="entry name" value="ISOAMYL ACETATE-HYDROLYZING ESTERASE 1"/>
    <property type="match status" value="1"/>
</dbReference>
<feature type="domain" description="SGNH hydrolase-type esterase" evidence="1">
    <location>
        <begin position="11"/>
        <end position="198"/>
    </location>
</feature>
<dbReference type="Proteomes" id="UP000053989">
    <property type="component" value="Unassembled WGS sequence"/>
</dbReference>
<dbReference type="InterPro" id="IPR045136">
    <property type="entry name" value="Iah1-like"/>
</dbReference>
<dbReference type="OrthoDB" id="671439at2759"/>
<dbReference type="SUPFAM" id="SSF52266">
    <property type="entry name" value="SGNH hydrolase"/>
    <property type="match status" value="1"/>
</dbReference>
<protein>
    <recommendedName>
        <fullName evidence="1">SGNH hydrolase-type esterase domain-containing protein</fullName>
    </recommendedName>
</protein>
<dbReference type="HOGENOM" id="CLU_051989_0_2_1"/>
<reference evidence="3" key="2">
    <citation type="submission" date="2015-01" db="EMBL/GenBank/DDBJ databases">
        <title>Evolutionary Origins and Diversification of the Mycorrhizal Mutualists.</title>
        <authorList>
            <consortium name="DOE Joint Genome Institute"/>
            <consortium name="Mycorrhizal Genomics Consortium"/>
            <person name="Kohler A."/>
            <person name="Kuo A."/>
            <person name="Nagy L.G."/>
            <person name="Floudas D."/>
            <person name="Copeland A."/>
            <person name="Barry K.W."/>
            <person name="Cichocki N."/>
            <person name="Veneault-Fourrey C."/>
            <person name="LaButti K."/>
            <person name="Lindquist E.A."/>
            <person name="Lipzen A."/>
            <person name="Lundell T."/>
            <person name="Morin E."/>
            <person name="Murat C."/>
            <person name="Riley R."/>
            <person name="Ohm R."/>
            <person name="Sun H."/>
            <person name="Tunlid A."/>
            <person name="Henrissat B."/>
            <person name="Grigoriev I.V."/>
            <person name="Hibbett D.S."/>
            <person name="Martin F."/>
        </authorList>
    </citation>
    <scope>NUCLEOTIDE SEQUENCE [LARGE SCALE GENOMIC DNA]</scope>
    <source>
        <strain evidence="3">Foug A</strain>
    </source>
</reference>
<keyword evidence="3" id="KW-1185">Reference proteome</keyword>
<reference evidence="2 3" key="1">
    <citation type="submission" date="2014-04" db="EMBL/GenBank/DDBJ databases">
        <authorList>
            <consortium name="DOE Joint Genome Institute"/>
            <person name="Kuo A."/>
            <person name="Kohler A."/>
            <person name="Nagy L.G."/>
            <person name="Floudas D."/>
            <person name="Copeland A."/>
            <person name="Barry K.W."/>
            <person name="Cichocki N."/>
            <person name="Veneault-Fourrey C."/>
            <person name="LaButti K."/>
            <person name="Lindquist E.A."/>
            <person name="Lipzen A."/>
            <person name="Lundell T."/>
            <person name="Morin E."/>
            <person name="Murat C."/>
            <person name="Sun H."/>
            <person name="Tunlid A."/>
            <person name="Henrissat B."/>
            <person name="Grigoriev I.V."/>
            <person name="Hibbett D.S."/>
            <person name="Martin F."/>
            <person name="Nordberg H.P."/>
            <person name="Cantor M.N."/>
            <person name="Hua S.X."/>
        </authorList>
    </citation>
    <scope>NUCLEOTIDE SEQUENCE [LARGE SCALE GENOMIC DNA]</scope>
    <source>
        <strain evidence="2 3">Foug A</strain>
    </source>
</reference>
<dbReference type="STRING" id="1036808.A0A0C2ZBN5"/>
<dbReference type="InterPro" id="IPR036514">
    <property type="entry name" value="SGNH_hydro_sf"/>
</dbReference>